<gene>
    <name evidence="2" type="ORF">ACFO5K_23615</name>
</gene>
<organism evidence="2 3">
    <name type="scientific">Nocardia halotolerans</name>
    <dbReference type="NCBI Taxonomy" id="1755878"/>
    <lineage>
        <taxon>Bacteria</taxon>
        <taxon>Bacillati</taxon>
        <taxon>Actinomycetota</taxon>
        <taxon>Actinomycetes</taxon>
        <taxon>Mycobacteriales</taxon>
        <taxon>Nocardiaceae</taxon>
        <taxon>Nocardia</taxon>
    </lineage>
</organism>
<accession>A0ABV8VLX6</accession>
<keyword evidence="3" id="KW-1185">Reference proteome</keyword>
<proteinExistence type="predicted"/>
<reference evidence="3" key="1">
    <citation type="journal article" date="2019" name="Int. J. Syst. Evol. Microbiol.">
        <title>The Global Catalogue of Microorganisms (GCM) 10K type strain sequencing project: providing services to taxonomists for standard genome sequencing and annotation.</title>
        <authorList>
            <consortium name="The Broad Institute Genomics Platform"/>
            <consortium name="The Broad Institute Genome Sequencing Center for Infectious Disease"/>
            <person name="Wu L."/>
            <person name="Ma J."/>
        </authorList>
    </citation>
    <scope>NUCLEOTIDE SEQUENCE [LARGE SCALE GENOMIC DNA]</scope>
    <source>
        <strain evidence="3">IBRC-M 10490</strain>
    </source>
</reference>
<dbReference type="InterPro" id="IPR007569">
    <property type="entry name" value="DUF559"/>
</dbReference>
<name>A0ABV8VLX6_9NOCA</name>
<dbReference type="Pfam" id="PF04480">
    <property type="entry name" value="DUF559"/>
    <property type="match status" value="1"/>
</dbReference>
<feature type="domain" description="DUF559" evidence="1">
    <location>
        <begin position="202"/>
        <end position="258"/>
    </location>
</feature>
<evidence type="ECO:0000259" key="1">
    <source>
        <dbReference type="Pfam" id="PF04480"/>
    </source>
</evidence>
<comment type="caution">
    <text evidence="2">The sequence shown here is derived from an EMBL/GenBank/DDBJ whole genome shotgun (WGS) entry which is preliminary data.</text>
</comment>
<dbReference type="SUPFAM" id="SSF52980">
    <property type="entry name" value="Restriction endonuclease-like"/>
    <property type="match status" value="1"/>
</dbReference>
<dbReference type="InterPro" id="IPR011335">
    <property type="entry name" value="Restrct_endonuc-II-like"/>
</dbReference>
<dbReference type="EMBL" id="JBHSDL010000030">
    <property type="protein sequence ID" value="MFC4377076.1"/>
    <property type="molecule type" value="Genomic_DNA"/>
</dbReference>
<sequence length="268" mass="29251">MRHDFDRIAPDVYVARGCRLDAVGRAEAAVHWSKGAGVIVGLSAAAMHGSRWLDAELPAEIAIPTYRRPPAWISTRQARISRDECCDIDGYLVTSPARTAFDLARRLPRKDAVPVLDALCRATNLAPSEVLSFAAAHAGERGCAQVRSVLPLVDPGAESPPESQTRMLIVENGLPAPTTQIVVRNADGAFLARLDMGWKKWCVAVEYDGAHHWTDPAQRAKDIDRAAVLAEHGWQVIRTGANLLYTRPHILLDRIESALSARGAFLNI</sequence>
<dbReference type="Proteomes" id="UP001595844">
    <property type="component" value="Unassembled WGS sequence"/>
</dbReference>
<evidence type="ECO:0000313" key="2">
    <source>
        <dbReference type="EMBL" id="MFC4377076.1"/>
    </source>
</evidence>
<protein>
    <submittedName>
        <fullName evidence="2">DUF559 domain-containing protein</fullName>
    </submittedName>
</protein>
<evidence type="ECO:0000313" key="3">
    <source>
        <dbReference type="Proteomes" id="UP001595844"/>
    </source>
</evidence>
<dbReference type="Gene3D" id="3.40.960.10">
    <property type="entry name" value="VSR Endonuclease"/>
    <property type="match status" value="1"/>
</dbReference>
<dbReference type="RefSeq" id="WP_378567128.1">
    <property type="nucleotide sequence ID" value="NZ_JBHSDL010000030.1"/>
</dbReference>